<evidence type="ECO:0000313" key="2">
    <source>
        <dbReference type="EMBL" id="JAE17711.1"/>
    </source>
</evidence>
<accession>A0A0A9G598</accession>
<sequence length="45" mass="5036">MRSHPHQHHKKPLTRTTPEPPPPDRSQEARPSLSSKQQCSSPASP</sequence>
<reference evidence="2" key="2">
    <citation type="journal article" date="2015" name="Data Brief">
        <title>Shoot transcriptome of the giant reed, Arundo donax.</title>
        <authorList>
            <person name="Barrero R.A."/>
            <person name="Guerrero F.D."/>
            <person name="Moolhuijzen P."/>
            <person name="Goolsby J.A."/>
            <person name="Tidwell J."/>
            <person name="Bellgard S.E."/>
            <person name="Bellgard M.I."/>
        </authorList>
    </citation>
    <scope>NUCLEOTIDE SEQUENCE</scope>
    <source>
        <tissue evidence="2">Shoot tissue taken approximately 20 cm above the soil surface</tissue>
    </source>
</reference>
<proteinExistence type="predicted"/>
<dbReference type="EMBL" id="GBRH01180185">
    <property type="protein sequence ID" value="JAE17711.1"/>
    <property type="molecule type" value="Transcribed_RNA"/>
</dbReference>
<evidence type="ECO:0000256" key="1">
    <source>
        <dbReference type="SAM" id="MobiDB-lite"/>
    </source>
</evidence>
<name>A0A0A9G598_ARUDO</name>
<feature type="region of interest" description="Disordered" evidence="1">
    <location>
        <begin position="1"/>
        <end position="45"/>
    </location>
</feature>
<reference evidence="2" key="1">
    <citation type="submission" date="2014-09" db="EMBL/GenBank/DDBJ databases">
        <authorList>
            <person name="Magalhaes I.L.F."/>
            <person name="Oliveira U."/>
            <person name="Santos F.R."/>
            <person name="Vidigal T.H.D.A."/>
            <person name="Brescovit A.D."/>
            <person name="Santos A.J."/>
        </authorList>
    </citation>
    <scope>NUCLEOTIDE SEQUENCE</scope>
    <source>
        <tissue evidence="2">Shoot tissue taken approximately 20 cm above the soil surface</tissue>
    </source>
</reference>
<feature type="compositionally biased region" description="Polar residues" evidence="1">
    <location>
        <begin position="32"/>
        <end position="45"/>
    </location>
</feature>
<feature type="compositionally biased region" description="Basic residues" evidence="1">
    <location>
        <begin position="1"/>
        <end position="13"/>
    </location>
</feature>
<dbReference type="AlphaFoldDB" id="A0A0A9G598"/>
<organism evidence="2">
    <name type="scientific">Arundo donax</name>
    <name type="common">Giant reed</name>
    <name type="synonym">Donax arundinaceus</name>
    <dbReference type="NCBI Taxonomy" id="35708"/>
    <lineage>
        <taxon>Eukaryota</taxon>
        <taxon>Viridiplantae</taxon>
        <taxon>Streptophyta</taxon>
        <taxon>Embryophyta</taxon>
        <taxon>Tracheophyta</taxon>
        <taxon>Spermatophyta</taxon>
        <taxon>Magnoliopsida</taxon>
        <taxon>Liliopsida</taxon>
        <taxon>Poales</taxon>
        <taxon>Poaceae</taxon>
        <taxon>PACMAD clade</taxon>
        <taxon>Arundinoideae</taxon>
        <taxon>Arundineae</taxon>
        <taxon>Arundo</taxon>
    </lineage>
</organism>
<protein>
    <submittedName>
        <fullName evidence="2">Uncharacterized protein</fullName>
    </submittedName>
</protein>